<keyword evidence="4" id="KW-0812">Transmembrane</keyword>
<dbReference type="Proteomes" id="UP000738402">
    <property type="component" value="Unassembled WGS sequence"/>
</dbReference>
<sequence length="154" mass="17739">MVWPFGKRSTQSAEEEATSNGKDKSEQKIFLEDVPPKFDTDIQKPASQHTTQSREMKRILSNLSWSDFHPSNLLAIPCFRDAGLTGFSCLFVFSSVMFLYHKDIRKAANWGFGGLMLGATFAWEQCNAQRRKEQLAVKMAQERYKQRHQRKSES</sequence>
<protein>
    <recommendedName>
        <fullName evidence="3 9">Cytochrome c oxidase assembly protein COX20, mitochondrial</fullName>
    </recommendedName>
</protein>
<evidence type="ECO:0000313" key="12">
    <source>
        <dbReference type="EMBL" id="KAG7764904.1"/>
    </source>
</evidence>
<evidence type="ECO:0000256" key="7">
    <source>
        <dbReference type="ARBA" id="ARBA00023128"/>
    </source>
</evidence>
<comment type="function">
    <text evidence="9">Involved in the assembly of the cytochrome c oxidase complex.</text>
</comment>
<dbReference type="InterPro" id="IPR022533">
    <property type="entry name" value="Cox20"/>
</dbReference>
<evidence type="ECO:0000256" key="6">
    <source>
        <dbReference type="ARBA" id="ARBA00022989"/>
    </source>
</evidence>
<reference evidence="11 13" key="1">
    <citation type="journal article" date="2021" name="G3 (Bethesda)">
        <title>Genomic diversity, chromosomal rearrangements, and interspecies hybridization in the ogataea polymorpha species complex.</title>
        <authorList>
            <person name="Hanson S.J."/>
            <person name="Cinneide E.O."/>
            <person name="Salzberg L.I."/>
            <person name="Wolfe K.H."/>
            <person name="McGowan J."/>
            <person name="Fitzpatrick D.A."/>
            <person name="Matlin K."/>
        </authorList>
    </citation>
    <scope>NUCLEOTIDE SEQUENCE</scope>
    <source>
        <strain evidence="12">81-436-3</strain>
        <strain evidence="11">83-405-1</strain>
    </source>
</reference>
<keyword evidence="5 9" id="KW-0999">Mitochondrion inner membrane</keyword>
<dbReference type="AlphaFoldDB" id="A0AAN6HZW5"/>
<keyword evidence="8 9" id="KW-0472">Membrane</keyword>
<proteinExistence type="inferred from homology"/>
<comment type="subcellular location">
    <subcellularLocation>
        <location evidence="1 9">Mitochondrion inner membrane</location>
    </subcellularLocation>
</comment>
<evidence type="ECO:0000313" key="13">
    <source>
        <dbReference type="Proteomes" id="UP000697297"/>
    </source>
</evidence>
<organism evidence="11 14">
    <name type="scientific">Ogataea haglerorum</name>
    <dbReference type="NCBI Taxonomy" id="1937702"/>
    <lineage>
        <taxon>Eukaryota</taxon>
        <taxon>Fungi</taxon>
        <taxon>Dikarya</taxon>
        <taxon>Ascomycota</taxon>
        <taxon>Saccharomycotina</taxon>
        <taxon>Pichiomycetes</taxon>
        <taxon>Pichiales</taxon>
        <taxon>Pichiaceae</taxon>
        <taxon>Ogataea</taxon>
    </lineage>
</organism>
<evidence type="ECO:0000313" key="11">
    <source>
        <dbReference type="EMBL" id="KAG7726569.1"/>
    </source>
</evidence>
<dbReference type="GO" id="GO:0033617">
    <property type="term" value="P:mitochondrial respiratory chain complex IV assembly"/>
    <property type="evidence" value="ECO:0007669"/>
    <property type="project" value="InterPro"/>
</dbReference>
<gene>
    <name evidence="11" type="ORF">KL933_003500</name>
    <name evidence="12" type="ORF">KL946_002771</name>
</gene>
<dbReference type="GO" id="GO:0005743">
    <property type="term" value="C:mitochondrial inner membrane"/>
    <property type="evidence" value="ECO:0007669"/>
    <property type="project" value="UniProtKB-SubCell"/>
</dbReference>
<evidence type="ECO:0000256" key="2">
    <source>
        <dbReference type="ARBA" id="ARBA00009575"/>
    </source>
</evidence>
<evidence type="ECO:0000256" key="8">
    <source>
        <dbReference type="ARBA" id="ARBA00023136"/>
    </source>
</evidence>
<comment type="caution">
    <text evidence="11">The sequence shown here is derived from an EMBL/GenBank/DDBJ whole genome shotgun (WGS) entry which is preliminary data.</text>
</comment>
<dbReference type="PANTHER" id="PTHR31586">
    <property type="entry name" value="CYTOCHROME C OXIDASE PROTEIN 20"/>
    <property type="match status" value="1"/>
</dbReference>
<dbReference type="Proteomes" id="UP000697297">
    <property type="component" value="Unassembled WGS sequence"/>
</dbReference>
<evidence type="ECO:0000256" key="3">
    <source>
        <dbReference type="ARBA" id="ARBA00017689"/>
    </source>
</evidence>
<name>A0AAN6HZW5_9ASCO</name>
<evidence type="ECO:0000256" key="10">
    <source>
        <dbReference type="SAM" id="MobiDB-lite"/>
    </source>
</evidence>
<evidence type="ECO:0000256" key="1">
    <source>
        <dbReference type="ARBA" id="ARBA00004273"/>
    </source>
</evidence>
<evidence type="ECO:0000256" key="9">
    <source>
        <dbReference type="PIRNR" id="PIRNR007871"/>
    </source>
</evidence>
<dbReference type="PANTHER" id="PTHR31586:SF1">
    <property type="entry name" value="CYTOCHROME C OXIDASE ASSEMBLY PROTEIN COX20, MITOCHONDRIAL"/>
    <property type="match status" value="1"/>
</dbReference>
<dbReference type="Pfam" id="PF12597">
    <property type="entry name" value="Cox20"/>
    <property type="match status" value="1"/>
</dbReference>
<feature type="region of interest" description="Disordered" evidence="10">
    <location>
        <begin position="1"/>
        <end position="27"/>
    </location>
</feature>
<evidence type="ECO:0000313" key="14">
    <source>
        <dbReference type="Proteomes" id="UP000738402"/>
    </source>
</evidence>
<keyword evidence="13" id="KW-1185">Reference proteome</keyword>
<dbReference type="EMBL" id="JAHLUH010000009">
    <property type="protein sequence ID" value="KAG7726569.1"/>
    <property type="molecule type" value="Genomic_DNA"/>
</dbReference>
<keyword evidence="6" id="KW-1133">Transmembrane helix</keyword>
<comment type="similarity">
    <text evidence="2 9">Belongs to the COX20 family.</text>
</comment>
<dbReference type="EMBL" id="JAHLUN010000007">
    <property type="protein sequence ID" value="KAG7764904.1"/>
    <property type="molecule type" value="Genomic_DNA"/>
</dbReference>
<evidence type="ECO:0000256" key="5">
    <source>
        <dbReference type="ARBA" id="ARBA00022792"/>
    </source>
</evidence>
<accession>A0AAN6HZW5</accession>
<dbReference type="PIRSF" id="PIRSF007871">
    <property type="entry name" value="Cox20"/>
    <property type="match status" value="1"/>
</dbReference>
<evidence type="ECO:0000256" key="4">
    <source>
        <dbReference type="ARBA" id="ARBA00022692"/>
    </source>
</evidence>
<keyword evidence="7 9" id="KW-0496">Mitochondrion</keyword>